<reference evidence="1" key="1">
    <citation type="submission" date="2018-02" db="EMBL/GenBank/DDBJ databases">
        <title>Rhizophora mucronata_Transcriptome.</title>
        <authorList>
            <person name="Meera S.P."/>
            <person name="Sreeshan A."/>
            <person name="Augustine A."/>
        </authorList>
    </citation>
    <scope>NUCLEOTIDE SEQUENCE</scope>
    <source>
        <tissue evidence="1">Leaf</tissue>
    </source>
</reference>
<name>A0A2P2PPM6_RHIMU</name>
<organism evidence="1">
    <name type="scientific">Rhizophora mucronata</name>
    <name type="common">Asiatic mangrove</name>
    <dbReference type="NCBI Taxonomy" id="61149"/>
    <lineage>
        <taxon>Eukaryota</taxon>
        <taxon>Viridiplantae</taxon>
        <taxon>Streptophyta</taxon>
        <taxon>Embryophyta</taxon>
        <taxon>Tracheophyta</taxon>
        <taxon>Spermatophyta</taxon>
        <taxon>Magnoliopsida</taxon>
        <taxon>eudicotyledons</taxon>
        <taxon>Gunneridae</taxon>
        <taxon>Pentapetalae</taxon>
        <taxon>rosids</taxon>
        <taxon>fabids</taxon>
        <taxon>Malpighiales</taxon>
        <taxon>Rhizophoraceae</taxon>
        <taxon>Rhizophora</taxon>
    </lineage>
</organism>
<accession>A0A2P2PPM6</accession>
<dbReference type="EMBL" id="GGEC01076170">
    <property type="protein sequence ID" value="MBX56654.1"/>
    <property type="molecule type" value="Transcribed_RNA"/>
</dbReference>
<proteinExistence type="predicted"/>
<sequence>MVDIWILKNWLLKILFGLMKLRVCIMQHATLRIVKLWALIVNGSLIMKREADLIRFLSCKLLLRRWFSSLT</sequence>
<protein>
    <submittedName>
        <fullName evidence="1">Uncharacterized protein</fullName>
    </submittedName>
</protein>
<evidence type="ECO:0000313" key="1">
    <source>
        <dbReference type="EMBL" id="MBX56654.1"/>
    </source>
</evidence>
<dbReference type="AlphaFoldDB" id="A0A2P2PPM6"/>